<name>A0AAJ8BYQ8_ASPNG</name>
<accession>A0AAJ8BYQ8</accession>
<reference evidence="1" key="1">
    <citation type="submission" date="2025-02" db="EMBL/GenBank/DDBJ databases">
        <authorList>
            <consortium name="NCBI Genome Project"/>
        </authorList>
    </citation>
    <scope>NUCLEOTIDE SEQUENCE</scope>
</reference>
<dbReference type="KEGG" id="ang:An11g00980"/>
<organism evidence="1">
    <name type="scientific">Aspergillus niger</name>
    <dbReference type="NCBI Taxonomy" id="5061"/>
    <lineage>
        <taxon>Eukaryota</taxon>
        <taxon>Fungi</taxon>
        <taxon>Dikarya</taxon>
        <taxon>Ascomycota</taxon>
        <taxon>Pezizomycotina</taxon>
        <taxon>Eurotiomycetes</taxon>
        <taxon>Eurotiomycetidae</taxon>
        <taxon>Eurotiales</taxon>
        <taxon>Aspergillaceae</taxon>
        <taxon>Aspergillus</taxon>
        <taxon>Aspergillus subgen. Circumdati</taxon>
    </lineage>
</organism>
<evidence type="ECO:0000313" key="1">
    <source>
        <dbReference type="RefSeq" id="XP_059606309.1"/>
    </source>
</evidence>
<dbReference type="RefSeq" id="XP_059606309.1">
    <property type="nucleotide sequence ID" value="XM_059750036.1"/>
</dbReference>
<dbReference type="AlphaFoldDB" id="A0AAJ8BYQ8"/>
<dbReference type="GeneID" id="84592179"/>
<reference evidence="1" key="2">
    <citation type="submission" date="2025-08" db="UniProtKB">
        <authorList>
            <consortium name="RefSeq"/>
        </authorList>
    </citation>
    <scope>IDENTIFICATION</scope>
</reference>
<sequence length="189" mass="20298">MAGMSMSGIISSIMHDRSWTDAVKIAFAGKKALNASTGAATPATEFWHATGGLGAAVADLSIVDAAGGYYALDPEAGDEVRIDSRAVVSRLQNRGEDYTSHAGTGMPLAVRLRLCSLYVIVAFPPEGHVHLLNIIYPLARIMDDTRLLLRTHRKVFRFGPAKGFYQNPNLRTEQGCGGGSLSRNRKAPI</sequence>
<protein>
    <submittedName>
        <fullName evidence="1">Uncharacterized protein</fullName>
    </submittedName>
</protein>
<gene>
    <name evidence="1" type="ORF">An11g00980</name>
</gene>
<dbReference type="VEuPathDB" id="FungiDB:An11g00980"/>
<proteinExistence type="predicted"/>